<feature type="domain" description="Carrier" evidence="10">
    <location>
        <begin position="3140"/>
        <end position="3215"/>
    </location>
</feature>
<dbReference type="SUPFAM" id="SSF52777">
    <property type="entry name" value="CoA-dependent acyltransferases"/>
    <property type="match status" value="6"/>
</dbReference>
<comment type="similarity">
    <text evidence="3">Belongs to the ATP-dependent AMP-binding enzyme family. MbtB subfamily.</text>
</comment>
<evidence type="ECO:0000256" key="4">
    <source>
        <dbReference type="ARBA" id="ARBA00016743"/>
    </source>
</evidence>
<dbReference type="InterPro" id="IPR045851">
    <property type="entry name" value="AMP-bd_C_sf"/>
</dbReference>
<dbReference type="SUPFAM" id="SSF56801">
    <property type="entry name" value="Acetyl-CoA synthetase-like"/>
    <property type="match status" value="3"/>
</dbReference>
<keyword evidence="5" id="KW-0596">Phosphopantetheine</keyword>
<dbReference type="PANTHER" id="PTHR45527:SF10">
    <property type="entry name" value="PYOCHELIN SYNTHASE PCHF"/>
    <property type="match status" value="1"/>
</dbReference>
<feature type="region of interest" description="Disordered" evidence="9">
    <location>
        <begin position="1"/>
        <end position="20"/>
    </location>
</feature>
<dbReference type="Gene3D" id="1.10.1200.10">
    <property type="entry name" value="ACP-like"/>
    <property type="match status" value="3"/>
</dbReference>
<evidence type="ECO:0000256" key="8">
    <source>
        <dbReference type="ARBA" id="ARBA00033440"/>
    </source>
</evidence>
<dbReference type="InterPro" id="IPR020845">
    <property type="entry name" value="AMP-binding_CS"/>
</dbReference>
<feature type="domain" description="Carrier" evidence="10">
    <location>
        <begin position="2086"/>
        <end position="2161"/>
    </location>
</feature>
<dbReference type="InterPro" id="IPR001242">
    <property type="entry name" value="Condensation_dom"/>
</dbReference>
<keyword evidence="7" id="KW-0436">Ligase</keyword>
<dbReference type="Pfam" id="PF00668">
    <property type="entry name" value="Condensation"/>
    <property type="match status" value="3"/>
</dbReference>
<dbReference type="Pfam" id="PF13193">
    <property type="entry name" value="AMP-binding_C"/>
    <property type="match status" value="2"/>
</dbReference>
<evidence type="ECO:0000256" key="6">
    <source>
        <dbReference type="ARBA" id="ARBA00022553"/>
    </source>
</evidence>
<dbReference type="PANTHER" id="PTHR45527">
    <property type="entry name" value="NONRIBOSOMAL PEPTIDE SYNTHETASE"/>
    <property type="match status" value="1"/>
</dbReference>
<dbReference type="GO" id="GO:0044550">
    <property type="term" value="P:secondary metabolite biosynthetic process"/>
    <property type="evidence" value="ECO:0007669"/>
    <property type="project" value="TreeGrafter"/>
</dbReference>
<dbReference type="InterPro" id="IPR057737">
    <property type="entry name" value="Condensation_MtbB-like"/>
</dbReference>
<dbReference type="InterPro" id="IPR000873">
    <property type="entry name" value="AMP-dep_synth/lig_dom"/>
</dbReference>
<evidence type="ECO:0000256" key="1">
    <source>
        <dbReference type="ARBA" id="ARBA00001957"/>
    </source>
</evidence>
<protein>
    <recommendedName>
        <fullName evidence="4">Phenyloxazoline synthase MbtB</fullName>
    </recommendedName>
    <alternativeName>
        <fullName evidence="8">Mycobactin synthetase protein B</fullName>
    </alternativeName>
</protein>
<dbReference type="GO" id="GO:0043041">
    <property type="term" value="P:amino acid activation for nonribosomal peptide biosynthetic process"/>
    <property type="evidence" value="ECO:0007669"/>
    <property type="project" value="TreeGrafter"/>
</dbReference>
<dbReference type="NCBIfam" id="TIGR01733">
    <property type="entry name" value="AA-adenyl-dom"/>
    <property type="match status" value="3"/>
</dbReference>
<gene>
    <name evidence="11" type="primary">grsB_1</name>
    <name evidence="11" type="ORF">ERS450000_00762</name>
</gene>
<evidence type="ECO:0000256" key="9">
    <source>
        <dbReference type="SAM" id="MobiDB-lite"/>
    </source>
</evidence>
<dbReference type="Pfam" id="PF00501">
    <property type="entry name" value="AMP-binding"/>
    <property type="match status" value="3"/>
</dbReference>
<comment type="pathway">
    <text evidence="2">Siderophore biosynthesis; mycobactin biosynthesis.</text>
</comment>
<proteinExistence type="inferred from homology"/>
<dbReference type="FunFam" id="3.30.559.30:FF:000006">
    <property type="entry name" value="Yersiniabactin polyketide/non-ribosomal peptide synthetase"/>
    <property type="match status" value="3"/>
</dbReference>
<dbReference type="GO" id="GO:0008610">
    <property type="term" value="P:lipid biosynthetic process"/>
    <property type="evidence" value="ECO:0007669"/>
    <property type="project" value="UniProtKB-ARBA"/>
</dbReference>
<dbReference type="Gene3D" id="3.30.559.10">
    <property type="entry name" value="Chloramphenicol acetyltransferase-like domain"/>
    <property type="match status" value="3"/>
</dbReference>
<dbReference type="InterPro" id="IPR036736">
    <property type="entry name" value="ACP-like_sf"/>
</dbReference>
<keyword evidence="6" id="KW-0597">Phosphoprotein</keyword>
<dbReference type="FunFam" id="3.40.50.12780:FF:000012">
    <property type="entry name" value="Non-ribosomal peptide synthetase"/>
    <property type="match status" value="3"/>
</dbReference>
<comment type="cofactor">
    <cofactor evidence="1">
        <name>pantetheine 4'-phosphate</name>
        <dbReference type="ChEBI" id="CHEBI:47942"/>
    </cofactor>
</comment>
<evidence type="ECO:0000256" key="5">
    <source>
        <dbReference type="ARBA" id="ARBA00022450"/>
    </source>
</evidence>
<dbReference type="PROSITE" id="PS50075">
    <property type="entry name" value="CARRIER"/>
    <property type="match status" value="4"/>
</dbReference>
<dbReference type="NCBIfam" id="NF003417">
    <property type="entry name" value="PRK04813.1"/>
    <property type="match status" value="3"/>
</dbReference>
<sequence length="3223" mass="349310">MKDNLRSLPTPSMAPTAGHDDVRQTVSELTGVPVEELTDNANVLELGLDSVTLMRISGLMRRAGHRVEYRDLVRNPTLGAWQALLGRREPGRDESRSEAAETSTVDLAQPFPLAVMQHAFWVGRTRAQHLGAVAAHFYSEFDHADGLDPDRLERAMRALIARHPQLRVIVDAAGMQRVTEQGCWRGLVVHDLRDMPEPVRQRRLAEIRDTCSHRSMDVAGGEVIDLQLSLLPGGRTRAHLDLDMIAGDALSLRNLLGDLTALYRHGPDALPALDYTYARYLADRGRLRSAAREQARQWWQRRLPDLPAAPQLPLLATETNGVARVDRRAHRLSPERAALLRERAHRAGVTTAGVLATVFAETVGMWSATDRFLLNLPAFDREPLHDDVDRLVGDFSSSVLLDVDLSEPLPVVERARALTVRLREVLGYTAYTGVEVLRDLSRAAGGDRVLAPVVYTSALSLGELYAPEVRRYLGEPSWTISQGPQVWLDAQVTEFDGGILLNWDARVSLFPPGLLDAMFDAYVRFVDLLIDDDGAWGRAAPRPEVRRHHAPTTSAPGVPLPHRFFARAAVDPGRTALLADGAAISYGALAERARRMAGLLRARGIGRGDSVGITLPKGVDQIVAVLGVLAVGATYVPSGVDLPAARRERVYRTAGARWVITDPDTAAAGWPADLTAIFPQQARAVAPVPDIAEVDPEDVMYVIFTSGSTGVPKGVEVPHRAVAATIDAVDDVFGIGAEDRTIALSALDFDLSAYDLFAFLTVGGSVVVVEEAQRRDAAAWAALIRRWGVTVVSAVPALLDMLLTAAADTGLGATLRLVMLGGDRVTVDLPERLRRLVPDCRFAGLGGMTEAAIHATVCEVGTVDPGWSSVPYGVPLPHAGCRVVDPRGRDCPDWAAGELWVTGAGLAHGYRGDPERTAEKFVHHDGRRWYRTGDLVRYRPDGTLEFLGRIDHQVKIRGHRIELGEVEAVLAEHPRVTAAAAGVLEHPARALGAVVVGDEITDGGLRAWLAERLPPYMVPRRFVRAPALPITRNGKIDRDAVRATLAAASTRDGTESGAPLEGVERAVARAWAAVLGVEEIRRDDDFFALGGDSLLATRLIRRLLADGVRGADLARLFTTPTLAAFASTLTFGAATALPEIVADPANRHAPFPLTDIQVAYWLGRSDDFDLGGVGAHLYVEYDWPGVDPVRLAAAWNRVVDRHPMLRAVVATDGTQRVLARVPRYEIPVVDGPVTAVRDDIADRLRDAGRWPLFDVRVVRDGDSTRVCAAFDTLIADGLSALVLLSEWMRLYEDPALELAPVSLEFRDYVLSCAPSEAEVAAALSYWRGRLAELPPGPQLPLRVLPAAVGRPRFTRREVRLDSELWQVIVRRARGLGVTPSVVLLACYTTVLGAWSAQRELTVTLTRFDRREVHPDVMRVVGDFSALLLVADQPARGESWLGRVRRLQEQLWRDLDHQQVSAVRVLRELARESAVAAEPVPVVFTSMLGVDDELARSIRWPDVTRTQTPQVWLDHQVVEVADGLVLSWDSVDELFPDGLVEDMFAAYQGLVRGLGDLDWGQPLAPALPARQRAVRDRVNDTAAPVDGELLHAPMFEVAAADPGRVALVDGAVTVSFGDLAEHSRRIAAMLSARGVRPGDAVAVCAARGAGLVAGLYGVLAAGAAYVPVAVDQPVRRRTAILDQAGVTAVLTDDRARFAGGAVQVPVVTIADARRYAPAPVHRGSGCDLAYVIFTSGSTGVPKGVEIEHRQVVNTLADLRDRYGLGAGDRVLAVAAADFDLSVFDLFGVLGAGGSAVIVSDEDRRDPERWLALVREHGVTVWNTVPAMLDMLLTVAESGPGLPASLRCALVSGDWVGLDLPGRLAAMSARCRLIALGGATEASIWSNCFEVESVDPGWVSIPYGRPLRNQRFRVVDEQGDDRPDWVPGELLIGGAGVARGYRGRRDLTAASFFDEGGVRWYRTGDVGRYRGDGVLEFLGRVDRQVKIRGHRVELGEVEQAIAAHPGVRRAFAVAVGERAQARLVAFVEPELPEDLPHFLADRIPGGWAPELIALPAPPLTGNGKIDHAALIRRAEAVMAAPGTTPGEPVRPGRETRIARIWQDILGGGLPDRHANFFAMGGDSLSATRLVGRLAREVGITVTLRAFFLDPTIAGLGRHADTDTAVEPLRRAARIPAVTADPEHRLDPFPLTDIQVAYWLGRSADFDLGGIGAQLYVEYDWPDLDVPRLEGAWNTVLARHAMLRAVVGADGRQRVLPATPGHRIPIVAANDDFEGVAAAVRAEMASGALDAAAGPLFDLRVVRAADRARVCVVFDSLIVDGLSALVLLSEWMRLYEDPALELAPVSLEFRDYVLGCAPSEAEVAAALSYWRGRLAELPPGPQLPLRVLPAAVRRPRFTRREVRLDPELWHAIVRRARTVGVTPSVVLLACYTWVLGQWSAQRELTVTLTRFDRREVHPDVMRVVGDFSSLLLVADRPGAQESWLGRVRRLQEQLWHDLDHQQVSAIRVLRELARDSAAPAEPVPVVFTSMLGVDDELARSVRWPDYTQTQTPQVWLDHQVIELPDGLLLSWDSVDELFPDGLIDEMFAAYHGLVRRLGDLDWEQSLAPALPARQRAVRDRVNDTAAPVAGELLHARMFEVAAADPDRTALVTGDTVVSFGALADHSRRIAALLAAHGVRPGDAVAVCAARGAALVAALYGVLAAGAAYVPVAVDQPVQRRTAILDQAGVAAVLTDDTRRFPAPAHPTAPARPAGAAAAEPPVLDIADARGHEPAPVHRGSGCDLAYVIFTSGSTGVPKGVEIEHRQAVNTLADLRDRYGLGASDRVLALAAADFDLSVFDLFGVLGAGGSAVIVSDEDRRDPERWLALVREHGVTVWNTVPAMLDMLLTVAETVPEPLPTLRLALVSGDWVGLDLPARLAARSANCRFIALGGATEASIWSNCFEVERVDPAWVSIPYGRPLRNQRFRVVDEQGNDRPDWVPGELLIGGAGVARGYRSRPDLTAASFFDEGGVRWYRTGDVGRYRDEGVLEFLGRVDRQVKVRGHRVELGEVEQAIAAHPAVRRAFAVAVGERAQARLVAFVEPELPEDLPRFLADRLPSAWIPDLIPLPAPPLTGNGKIDHAALARRARTQSDPPDHEPGEPIRPGLESRIAQIWADTVGAAPPDRHTSFFAVGGDSLSATRLVGRLARELGITVTLRAFFAAPTIAGLGDNDPHNGIDLEEGAL</sequence>
<evidence type="ECO:0000259" key="10">
    <source>
        <dbReference type="PROSITE" id="PS50075"/>
    </source>
</evidence>
<dbReference type="Proteomes" id="UP000057820">
    <property type="component" value="Chromosome 1"/>
</dbReference>
<dbReference type="GO" id="GO:0005737">
    <property type="term" value="C:cytoplasm"/>
    <property type="evidence" value="ECO:0007669"/>
    <property type="project" value="TreeGrafter"/>
</dbReference>
<dbReference type="GO" id="GO:0031177">
    <property type="term" value="F:phosphopantetheine binding"/>
    <property type="evidence" value="ECO:0007669"/>
    <property type="project" value="InterPro"/>
</dbReference>
<dbReference type="InterPro" id="IPR023213">
    <property type="entry name" value="CAT-like_dom_sf"/>
</dbReference>
<dbReference type="InterPro" id="IPR009081">
    <property type="entry name" value="PP-bd_ACP"/>
</dbReference>
<accession>A0A0H5NH66</accession>
<reference evidence="12" key="1">
    <citation type="submission" date="2015-03" db="EMBL/GenBank/DDBJ databases">
        <authorList>
            <consortium name="Pathogen Informatics"/>
        </authorList>
    </citation>
    <scope>NUCLEOTIDE SEQUENCE [LARGE SCALE GENOMIC DNA]</scope>
    <source>
        <strain evidence="12">NCTC11134</strain>
    </source>
</reference>
<dbReference type="InterPro" id="IPR010071">
    <property type="entry name" value="AA_adenyl_dom"/>
</dbReference>
<dbReference type="Gene3D" id="3.30.300.30">
    <property type="match status" value="3"/>
</dbReference>
<dbReference type="InterPro" id="IPR042099">
    <property type="entry name" value="ANL_N_sf"/>
</dbReference>
<dbReference type="SUPFAM" id="SSF47336">
    <property type="entry name" value="ACP-like"/>
    <property type="match status" value="4"/>
</dbReference>
<dbReference type="InterPro" id="IPR029058">
    <property type="entry name" value="AB_hydrolase_fold"/>
</dbReference>
<dbReference type="GO" id="GO:0016874">
    <property type="term" value="F:ligase activity"/>
    <property type="evidence" value="ECO:0007669"/>
    <property type="project" value="UniProtKB-KW"/>
</dbReference>
<dbReference type="PROSITE" id="PS00455">
    <property type="entry name" value="AMP_BINDING"/>
    <property type="match status" value="3"/>
</dbReference>
<dbReference type="KEGG" id="nfr:ERS450000_00762"/>
<name>A0A0H5NH66_NOCFR</name>
<dbReference type="SMART" id="SM00823">
    <property type="entry name" value="PKS_PP"/>
    <property type="match status" value="4"/>
</dbReference>
<evidence type="ECO:0000313" key="12">
    <source>
        <dbReference type="Proteomes" id="UP000057820"/>
    </source>
</evidence>
<dbReference type="CDD" id="cd12114">
    <property type="entry name" value="A_NRPS_TlmIV_like"/>
    <property type="match status" value="2"/>
</dbReference>
<dbReference type="InterPro" id="IPR006162">
    <property type="entry name" value="Ppantetheine_attach_site"/>
</dbReference>
<evidence type="ECO:0000256" key="2">
    <source>
        <dbReference type="ARBA" id="ARBA00005102"/>
    </source>
</evidence>
<evidence type="ECO:0000313" key="11">
    <source>
        <dbReference type="EMBL" id="CRY74589.1"/>
    </source>
</evidence>
<dbReference type="Pfam" id="PF00550">
    <property type="entry name" value="PP-binding"/>
    <property type="match status" value="4"/>
</dbReference>
<feature type="domain" description="Carrier" evidence="10">
    <location>
        <begin position="13"/>
        <end position="89"/>
    </location>
</feature>
<dbReference type="EMBL" id="LN868938">
    <property type="protein sequence ID" value="CRY74589.1"/>
    <property type="molecule type" value="Genomic_DNA"/>
</dbReference>
<evidence type="ECO:0000256" key="7">
    <source>
        <dbReference type="ARBA" id="ARBA00022598"/>
    </source>
</evidence>
<dbReference type="PROSITE" id="PS00012">
    <property type="entry name" value="PHOSPHOPANTETHEINE"/>
    <property type="match status" value="4"/>
</dbReference>
<feature type="domain" description="Carrier" evidence="10">
    <location>
        <begin position="1058"/>
        <end position="1133"/>
    </location>
</feature>
<dbReference type="Gene3D" id="3.30.559.30">
    <property type="entry name" value="Nonribosomal peptide synthetase, condensation domain"/>
    <property type="match status" value="3"/>
</dbReference>
<dbReference type="UniPathway" id="UPA00011"/>
<dbReference type="InterPro" id="IPR020806">
    <property type="entry name" value="PKS_PP-bd"/>
</dbReference>
<dbReference type="Gene3D" id="3.40.50.1820">
    <property type="entry name" value="alpha/beta hydrolase"/>
    <property type="match status" value="1"/>
</dbReference>
<organism evidence="11 12">
    <name type="scientific">Nocardia farcinica</name>
    <dbReference type="NCBI Taxonomy" id="37329"/>
    <lineage>
        <taxon>Bacteria</taxon>
        <taxon>Bacillati</taxon>
        <taxon>Actinomycetota</taxon>
        <taxon>Actinomycetes</taxon>
        <taxon>Mycobacteriales</taxon>
        <taxon>Nocardiaceae</taxon>
        <taxon>Nocardia</taxon>
    </lineage>
</organism>
<dbReference type="Gene3D" id="3.40.50.12780">
    <property type="entry name" value="N-terminal domain of ligase-like"/>
    <property type="match status" value="3"/>
</dbReference>
<dbReference type="InterPro" id="IPR025110">
    <property type="entry name" value="AMP-bd_C"/>
</dbReference>
<dbReference type="CDD" id="cd19535">
    <property type="entry name" value="Cyc_NRPS"/>
    <property type="match status" value="3"/>
</dbReference>
<dbReference type="FunFam" id="3.30.559.10:FF:000023">
    <property type="entry name" value="Non-ribosomal peptide synthetase"/>
    <property type="match status" value="3"/>
</dbReference>
<evidence type="ECO:0000256" key="3">
    <source>
        <dbReference type="ARBA" id="ARBA00007380"/>
    </source>
</evidence>